<protein>
    <submittedName>
        <fullName evidence="1">Uncharacterized protein</fullName>
    </submittedName>
</protein>
<reference evidence="1" key="1">
    <citation type="submission" date="2018-11" db="EMBL/GenBank/DDBJ databases">
        <authorList>
            <consortium name="Pathogen Informatics"/>
        </authorList>
    </citation>
    <scope>NUCLEOTIDE SEQUENCE</scope>
</reference>
<evidence type="ECO:0000313" key="1">
    <source>
        <dbReference type="EMBL" id="VEL21447.1"/>
    </source>
</evidence>
<accession>A0A448WVW3</accession>
<keyword evidence="2" id="KW-1185">Reference proteome</keyword>
<name>A0A448WVW3_9PLAT</name>
<sequence length="57" mass="6405">MVAVRAKGGSVKAILADELKVLKVSQVNFSPTWGQIGQLECGVQRHFWCLWINLFCQ</sequence>
<proteinExistence type="predicted"/>
<dbReference type="EMBL" id="CAAALY010051388">
    <property type="protein sequence ID" value="VEL21447.1"/>
    <property type="molecule type" value="Genomic_DNA"/>
</dbReference>
<dbReference type="Proteomes" id="UP000784294">
    <property type="component" value="Unassembled WGS sequence"/>
</dbReference>
<comment type="caution">
    <text evidence="1">The sequence shown here is derived from an EMBL/GenBank/DDBJ whole genome shotgun (WGS) entry which is preliminary data.</text>
</comment>
<gene>
    <name evidence="1" type="ORF">PXEA_LOCUS14887</name>
</gene>
<organism evidence="1 2">
    <name type="scientific">Protopolystoma xenopodis</name>
    <dbReference type="NCBI Taxonomy" id="117903"/>
    <lineage>
        <taxon>Eukaryota</taxon>
        <taxon>Metazoa</taxon>
        <taxon>Spiralia</taxon>
        <taxon>Lophotrochozoa</taxon>
        <taxon>Platyhelminthes</taxon>
        <taxon>Monogenea</taxon>
        <taxon>Polyopisthocotylea</taxon>
        <taxon>Polystomatidea</taxon>
        <taxon>Polystomatidae</taxon>
        <taxon>Protopolystoma</taxon>
    </lineage>
</organism>
<dbReference type="AlphaFoldDB" id="A0A448WVW3"/>
<evidence type="ECO:0000313" key="2">
    <source>
        <dbReference type="Proteomes" id="UP000784294"/>
    </source>
</evidence>